<evidence type="ECO:0000313" key="2">
    <source>
        <dbReference type="Proteomes" id="UP000276133"/>
    </source>
</evidence>
<comment type="caution">
    <text evidence="1">The sequence shown here is derived from an EMBL/GenBank/DDBJ whole genome shotgun (WGS) entry which is preliminary data.</text>
</comment>
<dbReference type="AlphaFoldDB" id="A0A3M7PVW0"/>
<dbReference type="Proteomes" id="UP000276133">
    <property type="component" value="Unassembled WGS sequence"/>
</dbReference>
<evidence type="ECO:0000313" key="1">
    <source>
        <dbReference type="EMBL" id="RNA03296.1"/>
    </source>
</evidence>
<keyword evidence="2" id="KW-1185">Reference proteome</keyword>
<proteinExistence type="predicted"/>
<gene>
    <name evidence="1" type="ORF">BpHYR1_009972</name>
</gene>
<reference evidence="1 2" key="1">
    <citation type="journal article" date="2018" name="Sci. Rep.">
        <title>Genomic signatures of local adaptation to the degree of environmental predictability in rotifers.</title>
        <authorList>
            <person name="Franch-Gras L."/>
            <person name="Hahn C."/>
            <person name="Garcia-Roger E.M."/>
            <person name="Carmona M.J."/>
            <person name="Serra M."/>
            <person name="Gomez A."/>
        </authorList>
    </citation>
    <scope>NUCLEOTIDE SEQUENCE [LARGE SCALE GENOMIC DNA]</scope>
    <source>
        <strain evidence="1">HYR1</strain>
    </source>
</reference>
<name>A0A3M7PVW0_BRAPC</name>
<sequence length="72" mass="8418">MCFISSMYTFFIGIRKDKPIKIIYAIIKGITKPYTSTKNVEIVAHVLVFHINCFVPKTRNEQKKNVYSNTKF</sequence>
<protein>
    <submittedName>
        <fullName evidence="1">Uncharacterized protein</fullName>
    </submittedName>
</protein>
<accession>A0A3M7PVW0</accession>
<organism evidence="1 2">
    <name type="scientific">Brachionus plicatilis</name>
    <name type="common">Marine rotifer</name>
    <name type="synonym">Brachionus muelleri</name>
    <dbReference type="NCBI Taxonomy" id="10195"/>
    <lineage>
        <taxon>Eukaryota</taxon>
        <taxon>Metazoa</taxon>
        <taxon>Spiralia</taxon>
        <taxon>Gnathifera</taxon>
        <taxon>Rotifera</taxon>
        <taxon>Eurotatoria</taxon>
        <taxon>Monogononta</taxon>
        <taxon>Pseudotrocha</taxon>
        <taxon>Ploima</taxon>
        <taxon>Brachionidae</taxon>
        <taxon>Brachionus</taxon>
    </lineage>
</organism>
<dbReference type="EMBL" id="REGN01008549">
    <property type="protein sequence ID" value="RNA03296.1"/>
    <property type="molecule type" value="Genomic_DNA"/>
</dbReference>